<comment type="subcellular location">
    <subcellularLocation>
        <location evidence="1">Secreted</location>
    </subcellularLocation>
</comment>
<dbReference type="Pfam" id="PF00386">
    <property type="entry name" value="C1q"/>
    <property type="match status" value="1"/>
</dbReference>
<feature type="domain" description="C1q" evidence="3">
    <location>
        <begin position="7"/>
        <end position="122"/>
    </location>
</feature>
<protein>
    <submittedName>
        <fullName evidence="4">CAPR2-like protein</fullName>
    </submittedName>
</protein>
<keyword evidence="5" id="KW-1185">Reference proteome</keyword>
<evidence type="ECO:0000256" key="2">
    <source>
        <dbReference type="ARBA" id="ARBA00022525"/>
    </source>
</evidence>
<dbReference type="Gene3D" id="2.60.120.40">
    <property type="match status" value="1"/>
</dbReference>
<dbReference type="InterPro" id="IPR050392">
    <property type="entry name" value="Collagen/C1q_domain"/>
</dbReference>
<keyword evidence="2" id="KW-0964">Secreted</keyword>
<evidence type="ECO:0000313" key="5">
    <source>
        <dbReference type="Proteomes" id="UP001164746"/>
    </source>
</evidence>
<dbReference type="PANTHER" id="PTHR15427">
    <property type="entry name" value="EMILIN ELASTIN MICROFIBRIL INTERFACE-LOCATED PROTEIN ELASTIN MICROFIBRIL INTERFACER"/>
    <property type="match status" value="1"/>
</dbReference>
<accession>A0ABY7G1V4</accession>
<dbReference type="SUPFAM" id="SSF49842">
    <property type="entry name" value="TNF-like"/>
    <property type="match status" value="1"/>
</dbReference>
<dbReference type="InterPro" id="IPR008983">
    <property type="entry name" value="Tumour_necrosis_fac-like_dom"/>
</dbReference>
<name>A0ABY7G1V4_MYAAR</name>
<dbReference type="SMART" id="SM00110">
    <property type="entry name" value="C1Q"/>
    <property type="match status" value="1"/>
</dbReference>
<sequence length="122" mass="13306">MLVYIHTLYPLILFRAREVADYTLSTGNQIIIFTEMLENVGGGYNSATGKFTAPIAGTYLFTVSLCSLSGKSIFYNIMAKEDVVAYGHMYGISGYPCVTGNAIVQLDANDVVYVISTYTTDS</sequence>
<gene>
    <name evidence="4" type="ORF">MAR_012695</name>
</gene>
<evidence type="ECO:0000256" key="1">
    <source>
        <dbReference type="ARBA" id="ARBA00004613"/>
    </source>
</evidence>
<proteinExistence type="predicted"/>
<evidence type="ECO:0000259" key="3">
    <source>
        <dbReference type="PROSITE" id="PS50871"/>
    </source>
</evidence>
<dbReference type="EMBL" id="CP111025">
    <property type="protein sequence ID" value="WAR26991.1"/>
    <property type="molecule type" value="Genomic_DNA"/>
</dbReference>
<reference evidence="4" key="1">
    <citation type="submission" date="2022-11" db="EMBL/GenBank/DDBJ databases">
        <title>Centuries of genome instability and evolution in soft-shell clam transmissible cancer (bioRxiv).</title>
        <authorList>
            <person name="Hart S.F.M."/>
            <person name="Yonemitsu M.A."/>
            <person name="Giersch R.M."/>
            <person name="Beal B.F."/>
            <person name="Arriagada G."/>
            <person name="Davis B.W."/>
            <person name="Ostrander E.A."/>
            <person name="Goff S.P."/>
            <person name="Metzger M.J."/>
        </authorList>
    </citation>
    <scope>NUCLEOTIDE SEQUENCE</scope>
    <source>
        <strain evidence="4">MELC-2E11</strain>
        <tissue evidence="4">Siphon/mantle</tissue>
    </source>
</reference>
<dbReference type="Proteomes" id="UP001164746">
    <property type="component" value="Chromosome 14"/>
</dbReference>
<dbReference type="PANTHER" id="PTHR15427:SF33">
    <property type="entry name" value="COLLAGEN IV NC1 DOMAIN-CONTAINING PROTEIN"/>
    <property type="match status" value="1"/>
</dbReference>
<dbReference type="PRINTS" id="PR00007">
    <property type="entry name" value="COMPLEMNTC1Q"/>
</dbReference>
<evidence type="ECO:0000313" key="4">
    <source>
        <dbReference type="EMBL" id="WAR26991.1"/>
    </source>
</evidence>
<dbReference type="InterPro" id="IPR001073">
    <property type="entry name" value="C1q_dom"/>
</dbReference>
<dbReference type="PROSITE" id="PS50871">
    <property type="entry name" value="C1Q"/>
    <property type="match status" value="1"/>
</dbReference>
<organism evidence="4 5">
    <name type="scientific">Mya arenaria</name>
    <name type="common">Soft-shell clam</name>
    <dbReference type="NCBI Taxonomy" id="6604"/>
    <lineage>
        <taxon>Eukaryota</taxon>
        <taxon>Metazoa</taxon>
        <taxon>Spiralia</taxon>
        <taxon>Lophotrochozoa</taxon>
        <taxon>Mollusca</taxon>
        <taxon>Bivalvia</taxon>
        <taxon>Autobranchia</taxon>
        <taxon>Heteroconchia</taxon>
        <taxon>Euheterodonta</taxon>
        <taxon>Imparidentia</taxon>
        <taxon>Neoheterodontei</taxon>
        <taxon>Myida</taxon>
        <taxon>Myoidea</taxon>
        <taxon>Myidae</taxon>
        <taxon>Mya</taxon>
    </lineage>
</organism>